<evidence type="ECO:0000256" key="1">
    <source>
        <dbReference type="ARBA" id="ARBA00009995"/>
    </source>
</evidence>
<dbReference type="CDD" id="cd03784">
    <property type="entry name" value="GT1_Gtf-like"/>
    <property type="match status" value="1"/>
</dbReference>
<dbReference type="Gramene" id="PRQ24844">
    <property type="protein sequence ID" value="PRQ24844"/>
    <property type="gene ID" value="RchiOBHm_Chr6g0276941"/>
</dbReference>
<dbReference type="FunFam" id="3.40.50.2000:FF:000060">
    <property type="entry name" value="Glycosyltransferase"/>
    <property type="match status" value="1"/>
</dbReference>
<dbReference type="PANTHER" id="PTHR48045">
    <property type="entry name" value="UDP-GLYCOSYLTRANSFERASE 72B1"/>
    <property type="match status" value="1"/>
</dbReference>
<organism evidence="3 4">
    <name type="scientific">Rosa chinensis</name>
    <name type="common">China rose</name>
    <dbReference type="NCBI Taxonomy" id="74649"/>
    <lineage>
        <taxon>Eukaryota</taxon>
        <taxon>Viridiplantae</taxon>
        <taxon>Streptophyta</taxon>
        <taxon>Embryophyta</taxon>
        <taxon>Tracheophyta</taxon>
        <taxon>Spermatophyta</taxon>
        <taxon>Magnoliopsida</taxon>
        <taxon>eudicotyledons</taxon>
        <taxon>Gunneridae</taxon>
        <taxon>Pentapetalae</taxon>
        <taxon>rosids</taxon>
        <taxon>fabids</taxon>
        <taxon>Rosales</taxon>
        <taxon>Rosaceae</taxon>
        <taxon>Rosoideae</taxon>
        <taxon>Rosoideae incertae sedis</taxon>
        <taxon>Rosa</taxon>
    </lineage>
</organism>
<keyword evidence="2 3" id="KW-0808">Transferase</keyword>
<dbReference type="STRING" id="74649.A0A2P6PSE8"/>
<dbReference type="OMA" id="SSHLAMT"/>
<dbReference type="AlphaFoldDB" id="A0A2P6PSE8"/>
<comment type="similarity">
    <text evidence="1">Belongs to the UDP-glycosyltransferase family.</text>
</comment>
<evidence type="ECO:0000313" key="4">
    <source>
        <dbReference type="Proteomes" id="UP000238479"/>
    </source>
</evidence>
<gene>
    <name evidence="3" type="ORF">RchiOBHm_Chr6g0276941</name>
</gene>
<comment type="caution">
    <text evidence="3">The sequence shown here is derived from an EMBL/GenBank/DDBJ whole genome shotgun (WGS) entry which is preliminary data.</text>
</comment>
<dbReference type="Gene3D" id="3.40.50.2000">
    <property type="entry name" value="Glycogen Phosphorylase B"/>
    <property type="match status" value="1"/>
</dbReference>
<dbReference type="PANTHER" id="PTHR48045:SF34">
    <property type="entry name" value="ISOFLAVONE 7-O-GLUCOSYLTRANSFERASE 1-LIKE"/>
    <property type="match status" value="1"/>
</dbReference>
<reference evidence="3 4" key="1">
    <citation type="journal article" date="2018" name="Nat. Genet.">
        <title>The Rosa genome provides new insights in the design of modern roses.</title>
        <authorList>
            <person name="Bendahmane M."/>
        </authorList>
    </citation>
    <scope>NUCLEOTIDE SEQUENCE [LARGE SCALE GENOMIC DNA]</scope>
    <source>
        <strain evidence="4">cv. Old Blush</strain>
    </source>
</reference>
<evidence type="ECO:0000313" key="3">
    <source>
        <dbReference type="EMBL" id="PRQ24844.1"/>
    </source>
</evidence>
<dbReference type="GO" id="GO:0008194">
    <property type="term" value="F:UDP-glycosyltransferase activity"/>
    <property type="evidence" value="ECO:0007669"/>
    <property type="project" value="InterPro"/>
</dbReference>
<dbReference type="Proteomes" id="UP000238479">
    <property type="component" value="Chromosome 6"/>
</dbReference>
<sequence>MEIALGLEASGQQFIWVVKKDENNGHESSEDWLPQGFEKKVEGKALVIRGWVPQVQIIEHLAVGGFVTHYGWNSVIEAISDGVPMAMWPALADQFYNEKLVIQILGIGVGVGVSKWARFGGERVKSEAIETVVKQIMVGEKSEEMRSRAKKLREMARNSVKEGGS</sequence>
<dbReference type="EMBL" id="PDCK01000044">
    <property type="protein sequence ID" value="PRQ24844.1"/>
    <property type="molecule type" value="Genomic_DNA"/>
</dbReference>
<dbReference type="Pfam" id="PF00201">
    <property type="entry name" value="UDPGT"/>
    <property type="match status" value="1"/>
</dbReference>
<dbReference type="SUPFAM" id="SSF53756">
    <property type="entry name" value="UDP-Glycosyltransferase/glycogen phosphorylase"/>
    <property type="match status" value="1"/>
</dbReference>
<dbReference type="InterPro" id="IPR002213">
    <property type="entry name" value="UDP_glucos_trans"/>
</dbReference>
<proteinExistence type="inferred from homology"/>
<evidence type="ECO:0000256" key="2">
    <source>
        <dbReference type="ARBA" id="ARBA00022679"/>
    </source>
</evidence>
<accession>A0A2P6PSE8</accession>
<name>A0A2P6PSE8_ROSCH</name>
<keyword evidence="4" id="KW-1185">Reference proteome</keyword>
<protein>
    <submittedName>
        <fullName evidence="3">Putative UDP-glucuronosyl/UDP-glucosyltransferase</fullName>
    </submittedName>
</protein>